<proteinExistence type="predicted"/>
<dbReference type="EMBL" id="JARJCW010000029">
    <property type="protein sequence ID" value="KAJ7210035.1"/>
    <property type="molecule type" value="Genomic_DNA"/>
</dbReference>
<organism evidence="1 2">
    <name type="scientific">Mycena pura</name>
    <dbReference type="NCBI Taxonomy" id="153505"/>
    <lineage>
        <taxon>Eukaryota</taxon>
        <taxon>Fungi</taxon>
        <taxon>Dikarya</taxon>
        <taxon>Basidiomycota</taxon>
        <taxon>Agaricomycotina</taxon>
        <taxon>Agaricomycetes</taxon>
        <taxon>Agaricomycetidae</taxon>
        <taxon>Agaricales</taxon>
        <taxon>Marasmiineae</taxon>
        <taxon>Mycenaceae</taxon>
        <taxon>Mycena</taxon>
    </lineage>
</organism>
<evidence type="ECO:0000313" key="1">
    <source>
        <dbReference type="EMBL" id="KAJ7210035.1"/>
    </source>
</evidence>
<gene>
    <name evidence="1" type="ORF">GGX14DRAFT_394838</name>
</gene>
<dbReference type="AlphaFoldDB" id="A0AAD6YHB3"/>
<comment type="caution">
    <text evidence="1">The sequence shown here is derived from an EMBL/GenBank/DDBJ whole genome shotgun (WGS) entry which is preliminary data.</text>
</comment>
<evidence type="ECO:0000313" key="2">
    <source>
        <dbReference type="Proteomes" id="UP001219525"/>
    </source>
</evidence>
<reference evidence="1" key="1">
    <citation type="submission" date="2023-03" db="EMBL/GenBank/DDBJ databases">
        <title>Massive genome expansion in bonnet fungi (Mycena s.s.) driven by repeated elements and novel gene families across ecological guilds.</title>
        <authorList>
            <consortium name="Lawrence Berkeley National Laboratory"/>
            <person name="Harder C.B."/>
            <person name="Miyauchi S."/>
            <person name="Viragh M."/>
            <person name="Kuo A."/>
            <person name="Thoen E."/>
            <person name="Andreopoulos B."/>
            <person name="Lu D."/>
            <person name="Skrede I."/>
            <person name="Drula E."/>
            <person name="Henrissat B."/>
            <person name="Morin E."/>
            <person name="Kohler A."/>
            <person name="Barry K."/>
            <person name="LaButti K."/>
            <person name="Morin E."/>
            <person name="Salamov A."/>
            <person name="Lipzen A."/>
            <person name="Mereny Z."/>
            <person name="Hegedus B."/>
            <person name="Baldrian P."/>
            <person name="Stursova M."/>
            <person name="Weitz H."/>
            <person name="Taylor A."/>
            <person name="Grigoriev I.V."/>
            <person name="Nagy L.G."/>
            <person name="Martin F."/>
            <person name="Kauserud H."/>
        </authorList>
    </citation>
    <scope>NUCLEOTIDE SEQUENCE</scope>
    <source>
        <strain evidence="1">9144</strain>
    </source>
</reference>
<sequence>MSNHLCFTLLPVPGLGTETIEGCVGSLVPRSLWCHRRILALGKGRNRRISGCTVTMVQDKSRIFSRLSRTCLVVKHHSEEKLEDVVEIIECSLLTEYGRHANIMEQSNVVKADGMADIDGHWHGDSGLQVQLRPGTAVSNQRVEYEQGWSIASGTERIVTTRSERVVK</sequence>
<protein>
    <submittedName>
        <fullName evidence="1">Uncharacterized protein</fullName>
    </submittedName>
</protein>
<keyword evidence="2" id="KW-1185">Reference proteome</keyword>
<dbReference type="Proteomes" id="UP001219525">
    <property type="component" value="Unassembled WGS sequence"/>
</dbReference>
<accession>A0AAD6YHB3</accession>
<name>A0AAD6YHB3_9AGAR</name>